<proteinExistence type="predicted"/>
<evidence type="ECO:0000256" key="1">
    <source>
        <dbReference type="SAM" id="MobiDB-lite"/>
    </source>
</evidence>
<feature type="region of interest" description="Disordered" evidence="1">
    <location>
        <begin position="151"/>
        <end position="173"/>
    </location>
</feature>
<evidence type="ECO:0000313" key="2">
    <source>
        <dbReference type="EMBL" id="EAA05738.2"/>
    </source>
</evidence>
<protein>
    <submittedName>
        <fullName evidence="2">AGAP009351-PA</fullName>
    </submittedName>
</protein>
<accession>Q7QGE4</accession>
<dbReference type="AlphaFoldDB" id="Q7QGE4"/>
<gene>
    <name evidence="2" type="ORF">AgaP_AGAP009351</name>
</gene>
<reference evidence="2" key="3">
    <citation type="journal article" date="2004" name="Trends Parasitol.">
        <title>The Anopheles gambiae genome: an update.</title>
        <authorList>
            <person name="Mongin E."/>
            <person name="Louis C."/>
            <person name="Holt R.A."/>
            <person name="Birney E."/>
            <person name="Collins F.H."/>
        </authorList>
    </citation>
    <scope>NUCLEOTIDE SEQUENCE</scope>
    <source>
        <strain evidence="2">PEST</strain>
    </source>
</reference>
<reference evidence="2" key="4">
    <citation type="journal article" date="2007" name="Genome Biol.">
        <title>Update of the Anopheles gambiae PEST genome assembly.</title>
        <authorList>
            <person name="Sharakhova M.V."/>
            <person name="Hammond M.P."/>
            <person name="Lobo N.F."/>
            <person name="Krzywinski J."/>
            <person name="Unger M.F."/>
            <person name="Hillenmeyer M.E."/>
            <person name="Bruggner R.V."/>
            <person name="Birney E."/>
            <person name="Collins F.H."/>
        </authorList>
    </citation>
    <scope>NUCLEOTIDE SEQUENCE</scope>
    <source>
        <strain evidence="2">PEST</strain>
    </source>
</reference>
<dbReference type="HOGENOM" id="CLU_1471718_0_0_1"/>
<reference evidence="2" key="1">
    <citation type="journal article" date="2002" name="Science">
        <title>The genome sequence of the malaria mosquito Anopheles gambiae.</title>
        <authorList>
            <person name="Holt R.A."/>
            <person name="Subramanian G.M."/>
            <person name="Halpern A."/>
            <person name="Sutton G.G."/>
            <person name="Charlab R."/>
            <person name="Nusskern D.R."/>
            <person name="Wincker P."/>
            <person name="Clark A.G."/>
            <person name="Ribeiro J.M."/>
            <person name="Wides R."/>
            <person name="Salzberg S.L."/>
            <person name="Loftus B."/>
            <person name="Yandell M."/>
            <person name="Majoros W.H."/>
            <person name="Rusch D.B."/>
            <person name="Lai Z."/>
            <person name="Kraft C.L."/>
            <person name="Abril J.F."/>
            <person name="Anthouard V."/>
            <person name="Arensburger P."/>
            <person name="Atkinson P.W."/>
            <person name="Baden H."/>
            <person name="de Berardinis V."/>
            <person name="Baldwin D."/>
            <person name="Benes V."/>
            <person name="Biedler J."/>
            <person name="Blass C."/>
            <person name="Bolanos R."/>
            <person name="Boscus D."/>
            <person name="Barnstead M."/>
            <person name="Cai S."/>
            <person name="Center A."/>
            <person name="Chaturverdi K."/>
            <person name="Christophides G.K."/>
            <person name="Chrystal M.A."/>
            <person name="Clamp M."/>
            <person name="Cravchik A."/>
            <person name="Curwen V."/>
            <person name="Dana A."/>
            <person name="Delcher A."/>
            <person name="Dew I."/>
            <person name="Evans C.A."/>
            <person name="Flanigan M."/>
            <person name="Grundschober-Freimoser A."/>
            <person name="Friedli L."/>
            <person name="Gu Z."/>
            <person name="Guan P."/>
            <person name="Guigo R."/>
            <person name="Hillenmeyer M.E."/>
            <person name="Hladun S.L."/>
            <person name="Hogan J.R."/>
            <person name="Hong Y.S."/>
            <person name="Hoover J."/>
            <person name="Jaillon O."/>
            <person name="Ke Z."/>
            <person name="Kodira C."/>
            <person name="Kokoza E."/>
            <person name="Koutsos A."/>
            <person name="Letunic I."/>
            <person name="Levitsky A."/>
            <person name="Liang Y."/>
            <person name="Lin J.J."/>
            <person name="Lobo N.F."/>
            <person name="Lopez J.R."/>
            <person name="Malek J.A."/>
            <person name="McIntosh T.C."/>
            <person name="Meister S."/>
            <person name="Miller J."/>
            <person name="Mobarry C."/>
            <person name="Mongin E."/>
            <person name="Murphy S.D."/>
            <person name="O'Brochta D.A."/>
            <person name="Pfannkoch C."/>
            <person name="Qi R."/>
            <person name="Regier M.A."/>
            <person name="Remington K."/>
            <person name="Shao H."/>
            <person name="Sharakhova M.V."/>
            <person name="Sitter C.D."/>
            <person name="Shetty J."/>
            <person name="Smith T.J."/>
            <person name="Strong R."/>
            <person name="Sun J."/>
            <person name="Thomasova D."/>
            <person name="Ton L.Q."/>
            <person name="Topalis P."/>
            <person name="Tu Z."/>
            <person name="Unger M.F."/>
            <person name="Walenz B."/>
            <person name="Wang A."/>
            <person name="Wang J."/>
            <person name="Wang M."/>
            <person name="Wang X."/>
            <person name="Woodford K.J."/>
            <person name="Wortman J.R."/>
            <person name="Wu M."/>
            <person name="Yao A."/>
            <person name="Zdobnov E.M."/>
            <person name="Zhang H."/>
            <person name="Zhao Q."/>
            <person name="Zhao S."/>
            <person name="Zhu S.C."/>
            <person name="Zhimulev I."/>
            <person name="Coluzzi M."/>
            <person name="della Torre A."/>
            <person name="Roth C.W."/>
            <person name="Louis C."/>
            <person name="Kalush F."/>
            <person name="Mural R.J."/>
            <person name="Myers E.W."/>
            <person name="Adams M.D."/>
            <person name="Smith H.O."/>
            <person name="Broder S."/>
            <person name="Gardner M.J."/>
            <person name="Fraser C.M."/>
            <person name="Birney E."/>
            <person name="Bork P."/>
            <person name="Brey P.T."/>
            <person name="Venter J.C."/>
            <person name="Weissenbach J."/>
            <person name="Kafatos F.C."/>
            <person name="Collins F.H."/>
            <person name="Hoffman S.L."/>
        </authorList>
    </citation>
    <scope>NUCLEOTIDE SEQUENCE [LARGE SCALE GENOMIC DNA]</scope>
    <source>
        <strain evidence="2">PEST</strain>
    </source>
</reference>
<name>Q7QGE4_ANOGA</name>
<feature type="non-terminal residue" evidence="2">
    <location>
        <position position="1"/>
    </location>
</feature>
<reference evidence="2" key="2">
    <citation type="submission" date="2002-03" db="EMBL/GenBank/DDBJ databases">
        <authorList>
            <consortium name="The Anopheles Genome Sequencing Consortium"/>
        </authorList>
    </citation>
    <scope>NUCLEOTIDE SEQUENCE</scope>
    <source>
        <strain evidence="2">PEST</strain>
    </source>
</reference>
<dbReference type="EMBL" id="AAAB01008835">
    <property type="protein sequence ID" value="EAA05738.2"/>
    <property type="molecule type" value="Genomic_DNA"/>
</dbReference>
<comment type="caution">
    <text evidence="2">The sequence shown here is derived from an EMBL/GenBank/DDBJ whole genome shotgun (WGS) entry which is preliminary data.</text>
</comment>
<organism evidence="2">
    <name type="scientific">Anopheles gambiae</name>
    <name type="common">African malaria mosquito</name>
    <dbReference type="NCBI Taxonomy" id="7165"/>
    <lineage>
        <taxon>Eukaryota</taxon>
        <taxon>Metazoa</taxon>
        <taxon>Ecdysozoa</taxon>
        <taxon>Arthropoda</taxon>
        <taxon>Hexapoda</taxon>
        <taxon>Insecta</taxon>
        <taxon>Pterygota</taxon>
        <taxon>Neoptera</taxon>
        <taxon>Endopterygota</taxon>
        <taxon>Diptera</taxon>
        <taxon>Nematocera</taxon>
        <taxon>Culicoidea</taxon>
        <taxon>Culicidae</taxon>
        <taxon>Anophelinae</taxon>
        <taxon>Anopheles</taxon>
    </lineage>
</organism>
<dbReference type="PaxDb" id="7165-AGAP009351-PA"/>
<sequence length="185" mass="20635">TRCTPDFDTTQRTQSHLTIARERKRYSEVHIFPANPSVSVSCVCECLLVLYRAFHNGNRPPSDGGAVVLCVSVCFLCAKHERHTHTAGHKVEWICVWCIGFVEAKCVEEEEEASSFLLLLVALIFALRPPAVPFFSFLSCFPAKEGNAAASSGPDFHRETSDENMSTYSNNSNHSKCNRCFVSKE</sequence>
<reference evidence="2" key="5">
    <citation type="submission" date="2011-05" db="EMBL/GenBank/DDBJ databases">
        <authorList>
            <consortium name="VectorBase"/>
        </authorList>
    </citation>
    <scope>NUCLEOTIDE SEQUENCE</scope>
    <source>
        <strain evidence="2">PEST</strain>
    </source>
</reference>
<feature type="compositionally biased region" description="Polar residues" evidence="1">
    <location>
        <begin position="163"/>
        <end position="173"/>
    </location>
</feature>